<dbReference type="EMBL" id="JAHRHJ020000008">
    <property type="protein sequence ID" value="KAH9304597.1"/>
    <property type="molecule type" value="Genomic_DNA"/>
</dbReference>
<keyword evidence="2" id="KW-1185">Reference proteome</keyword>
<name>A0AA38CUE3_TAXCH</name>
<dbReference type="Proteomes" id="UP000824469">
    <property type="component" value="Unassembled WGS sequence"/>
</dbReference>
<protein>
    <submittedName>
        <fullName evidence="1">Uncharacterized protein</fullName>
    </submittedName>
</protein>
<accession>A0AA38CUE3</accession>
<evidence type="ECO:0000313" key="2">
    <source>
        <dbReference type="Proteomes" id="UP000824469"/>
    </source>
</evidence>
<feature type="non-terminal residue" evidence="1">
    <location>
        <position position="1"/>
    </location>
</feature>
<comment type="caution">
    <text evidence="1">The sequence shown here is derived from an EMBL/GenBank/DDBJ whole genome shotgun (WGS) entry which is preliminary data.</text>
</comment>
<gene>
    <name evidence="1" type="ORF">KI387_009001</name>
</gene>
<organism evidence="1 2">
    <name type="scientific">Taxus chinensis</name>
    <name type="common">Chinese yew</name>
    <name type="synonym">Taxus wallichiana var. chinensis</name>
    <dbReference type="NCBI Taxonomy" id="29808"/>
    <lineage>
        <taxon>Eukaryota</taxon>
        <taxon>Viridiplantae</taxon>
        <taxon>Streptophyta</taxon>
        <taxon>Embryophyta</taxon>
        <taxon>Tracheophyta</taxon>
        <taxon>Spermatophyta</taxon>
        <taxon>Pinopsida</taxon>
        <taxon>Pinidae</taxon>
        <taxon>Conifers II</taxon>
        <taxon>Cupressales</taxon>
        <taxon>Taxaceae</taxon>
        <taxon>Taxus</taxon>
    </lineage>
</organism>
<dbReference type="AlphaFoldDB" id="A0AA38CUE3"/>
<sequence length="83" mass="9639">IQFWDLEGSKIIRSRDIDWNEKRMYMDQVLVPKGELVENFVDENELSDLKLTPTGLHSNWIGLPLTDISFPYTSVGLQKIQTD</sequence>
<proteinExistence type="predicted"/>
<feature type="non-terminal residue" evidence="1">
    <location>
        <position position="83"/>
    </location>
</feature>
<reference evidence="1 2" key="1">
    <citation type="journal article" date="2021" name="Nat. Plants">
        <title>The Taxus genome provides insights into paclitaxel biosynthesis.</title>
        <authorList>
            <person name="Xiong X."/>
            <person name="Gou J."/>
            <person name="Liao Q."/>
            <person name="Li Y."/>
            <person name="Zhou Q."/>
            <person name="Bi G."/>
            <person name="Li C."/>
            <person name="Du R."/>
            <person name="Wang X."/>
            <person name="Sun T."/>
            <person name="Guo L."/>
            <person name="Liang H."/>
            <person name="Lu P."/>
            <person name="Wu Y."/>
            <person name="Zhang Z."/>
            <person name="Ro D.K."/>
            <person name="Shang Y."/>
            <person name="Huang S."/>
            <person name="Yan J."/>
        </authorList>
    </citation>
    <scope>NUCLEOTIDE SEQUENCE [LARGE SCALE GENOMIC DNA]</scope>
    <source>
        <strain evidence="1">Ta-2019</strain>
    </source>
</reference>
<evidence type="ECO:0000313" key="1">
    <source>
        <dbReference type="EMBL" id="KAH9304597.1"/>
    </source>
</evidence>